<accession>A0ABD3E1G1</accession>
<sequence length="88" mass="9904">MLLASWGAEEISEREKQQRELGGYGCGEVVCKERGLGVGMLGFRTQPDNIHSPIMPPEMETYTLIEQDEYQDEEDQVNGGMLMLFSGF</sequence>
<protein>
    <submittedName>
        <fullName evidence="1">Uncharacterized protein</fullName>
    </submittedName>
</protein>
<evidence type="ECO:0000313" key="1">
    <source>
        <dbReference type="EMBL" id="KAL3646854.1"/>
    </source>
</evidence>
<keyword evidence="2" id="KW-1185">Reference proteome</keyword>
<dbReference type="Proteomes" id="UP001632038">
    <property type="component" value="Unassembled WGS sequence"/>
</dbReference>
<evidence type="ECO:0000313" key="2">
    <source>
        <dbReference type="Proteomes" id="UP001632038"/>
    </source>
</evidence>
<name>A0ABD3E1G1_9LAMI</name>
<comment type="caution">
    <text evidence="1">The sequence shown here is derived from an EMBL/GenBank/DDBJ whole genome shotgun (WGS) entry which is preliminary data.</text>
</comment>
<gene>
    <name evidence="1" type="ORF">CASFOL_009398</name>
</gene>
<reference evidence="2" key="1">
    <citation type="journal article" date="2024" name="IScience">
        <title>Strigolactones Initiate the Formation of Haustorium-like Structures in Castilleja.</title>
        <authorList>
            <person name="Buerger M."/>
            <person name="Peterson D."/>
            <person name="Chory J."/>
        </authorList>
    </citation>
    <scope>NUCLEOTIDE SEQUENCE [LARGE SCALE GENOMIC DNA]</scope>
</reference>
<organism evidence="1 2">
    <name type="scientific">Castilleja foliolosa</name>
    <dbReference type="NCBI Taxonomy" id="1961234"/>
    <lineage>
        <taxon>Eukaryota</taxon>
        <taxon>Viridiplantae</taxon>
        <taxon>Streptophyta</taxon>
        <taxon>Embryophyta</taxon>
        <taxon>Tracheophyta</taxon>
        <taxon>Spermatophyta</taxon>
        <taxon>Magnoliopsida</taxon>
        <taxon>eudicotyledons</taxon>
        <taxon>Gunneridae</taxon>
        <taxon>Pentapetalae</taxon>
        <taxon>asterids</taxon>
        <taxon>lamiids</taxon>
        <taxon>Lamiales</taxon>
        <taxon>Orobanchaceae</taxon>
        <taxon>Pedicularideae</taxon>
        <taxon>Castillejinae</taxon>
        <taxon>Castilleja</taxon>
    </lineage>
</organism>
<dbReference type="EMBL" id="JAVIJP010000011">
    <property type="protein sequence ID" value="KAL3646854.1"/>
    <property type="molecule type" value="Genomic_DNA"/>
</dbReference>
<dbReference type="AlphaFoldDB" id="A0ABD3E1G1"/>
<proteinExistence type="predicted"/>